<name>A0A1T2PWZ6_BACCE</name>
<evidence type="ECO:0000313" key="2">
    <source>
        <dbReference type="Proteomes" id="UP000225135"/>
    </source>
</evidence>
<evidence type="ECO:0000313" key="1">
    <source>
        <dbReference type="EMBL" id="PHG83923.1"/>
    </source>
</evidence>
<gene>
    <name evidence="1" type="ORF">COI69_03870</name>
</gene>
<protein>
    <submittedName>
        <fullName evidence="1">Uncharacterized protein</fullName>
    </submittedName>
</protein>
<dbReference type="EMBL" id="NUUR01000009">
    <property type="protein sequence ID" value="PHG83923.1"/>
    <property type="molecule type" value="Genomic_DNA"/>
</dbReference>
<proteinExistence type="predicted"/>
<sequence length="110" mass="12855">MINQLREQLWKTIYLNPLYPNDLLDNVKDPDYHGVNFSSHKGGTKVDLVFQDLGQIIKATYFFDSKDYLQKAVIYELNKESILYDRNLEIQSIMNKIKAIAPQEEIFVAI</sequence>
<dbReference type="RefSeq" id="WP_074625036.1">
    <property type="nucleotide sequence ID" value="NZ_FWZJ01000009.1"/>
</dbReference>
<accession>A0A1T2PWZ6</accession>
<dbReference type="Proteomes" id="UP000225135">
    <property type="component" value="Unassembled WGS sequence"/>
</dbReference>
<organism evidence="1 2">
    <name type="scientific">Bacillus cereus</name>
    <dbReference type="NCBI Taxonomy" id="1396"/>
    <lineage>
        <taxon>Bacteria</taxon>
        <taxon>Bacillati</taxon>
        <taxon>Bacillota</taxon>
        <taxon>Bacilli</taxon>
        <taxon>Bacillales</taxon>
        <taxon>Bacillaceae</taxon>
        <taxon>Bacillus</taxon>
        <taxon>Bacillus cereus group</taxon>
    </lineage>
</organism>
<comment type="caution">
    <text evidence="1">The sequence shown here is derived from an EMBL/GenBank/DDBJ whole genome shotgun (WGS) entry which is preliminary data.</text>
</comment>
<reference evidence="1 2" key="1">
    <citation type="submission" date="2017-09" db="EMBL/GenBank/DDBJ databases">
        <title>Large-scale bioinformatics analysis of Bacillus genomes uncovers conserved roles of natural products in bacterial physiology.</title>
        <authorList>
            <consortium name="Agbiome Team Llc"/>
            <person name="Bleich R.M."/>
            <person name="Grubbs K.J."/>
            <person name="Santa Maria K.C."/>
            <person name="Allen S.E."/>
            <person name="Farag S."/>
            <person name="Shank E.A."/>
            <person name="Bowers A."/>
        </authorList>
    </citation>
    <scope>NUCLEOTIDE SEQUENCE [LARGE SCALE GENOMIC DNA]</scope>
    <source>
        <strain evidence="1 2">AFS029792</strain>
    </source>
</reference>
<dbReference type="AlphaFoldDB" id="A0A1T2PWZ6"/>